<protein>
    <recommendedName>
        <fullName evidence="3">Kinesin light chain</fullName>
    </recommendedName>
</protein>
<keyword evidence="2" id="KW-1185">Reference proteome</keyword>
<evidence type="ECO:0000313" key="2">
    <source>
        <dbReference type="Proteomes" id="UP000800097"/>
    </source>
</evidence>
<dbReference type="RefSeq" id="XP_033657576.1">
    <property type="nucleotide sequence ID" value="XM_033795189.1"/>
</dbReference>
<evidence type="ECO:0008006" key="3">
    <source>
        <dbReference type="Google" id="ProtNLM"/>
    </source>
</evidence>
<dbReference type="Pfam" id="PF13374">
    <property type="entry name" value="TPR_10"/>
    <property type="match status" value="1"/>
</dbReference>
<feature type="non-terminal residue" evidence="1">
    <location>
        <position position="1"/>
    </location>
</feature>
<dbReference type="EMBL" id="ML986485">
    <property type="protein sequence ID" value="KAF2280037.1"/>
    <property type="molecule type" value="Genomic_DNA"/>
</dbReference>
<dbReference type="GeneID" id="54548364"/>
<reference evidence="1" key="1">
    <citation type="journal article" date="2020" name="Stud. Mycol.">
        <title>101 Dothideomycetes genomes: a test case for predicting lifestyles and emergence of pathogens.</title>
        <authorList>
            <person name="Haridas S."/>
            <person name="Albert R."/>
            <person name="Binder M."/>
            <person name="Bloem J."/>
            <person name="Labutti K."/>
            <person name="Salamov A."/>
            <person name="Andreopoulos B."/>
            <person name="Baker S."/>
            <person name="Barry K."/>
            <person name="Bills G."/>
            <person name="Bluhm B."/>
            <person name="Cannon C."/>
            <person name="Castanera R."/>
            <person name="Culley D."/>
            <person name="Daum C."/>
            <person name="Ezra D."/>
            <person name="Gonzalez J."/>
            <person name="Henrissat B."/>
            <person name="Kuo A."/>
            <person name="Liang C."/>
            <person name="Lipzen A."/>
            <person name="Lutzoni F."/>
            <person name="Magnuson J."/>
            <person name="Mondo S."/>
            <person name="Nolan M."/>
            <person name="Ohm R."/>
            <person name="Pangilinan J."/>
            <person name="Park H.-J."/>
            <person name="Ramirez L."/>
            <person name="Alfaro M."/>
            <person name="Sun H."/>
            <person name="Tritt A."/>
            <person name="Yoshinaga Y."/>
            <person name="Zwiers L.-H."/>
            <person name="Turgeon B."/>
            <person name="Goodwin S."/>
            <person name="Spatafora J."/>
            <person name="Crous P."/>
            <person name="Grigoriev I."/>
        </authorList>
    </citation>
    <scope>NUCLEOTIDE SEQUENCE</scope>
    <source>
        <strain evidence="1">CBS 379.55</strain>
    </source>
</reference>
<dbReference type="OrthoDB" id="5986190at2759"/>
<proteinExistence type="predicted"/>
<dbReference type="AlphaFoldDB" id="A0A6A6JUH4"/>
<sequence>LEVEVIEACKSKLGVDHPNTLTSINNLAFIFKDQDKMYKAVSLMEDCCKRQTAVLGPQHPHSISSHEALATWQLESIELGRAE</sequence>
<gene>
    <name evidence="1" type="ORF">EI97DRAFT_369427</name>
</gene>
<accession>A0A6A6JUH4</accession>
<dbReference type="InterPro" id="IPR011990">
    <property type="entry name" value="TPR-like_helical_dom_sf"/>
</dbReference>
<evidence type="ECO:0000313" key="1">
    <source>
        <dbReference type="EMBL" id="KAF2280037.1"/>
    </source>
</evidence>
<organism evidence="1 2">
    <name type="scientific">Westerdykella ornata</name>
    <dbReference type="NCBI Taxonomy" id="318751"/>
    <lineage>
        <taxon>Eukaryota</taxon>
        <taxon>Fungi</taxon>
        <taxon>Dikarya</taxon>
        <taxon>Ascomycota</taxon>
        <taxon>Pezizomycotina</taxon>
        <taxon>Dothideomycetes</taxon>
        <taxon>Pleosporomycetidae</taxon>
        <taxon>Pleosporales</taxon>
        <taxon>Sporormiaceae</taxon>
        <taxon>Westerdykella</taxon>
    </lineage>
</organism>
<dbReference type="Gene3D" id="1.25.40.10">
    <property type="entry name" value="Tetratricopeptide repeat domain"/>
    <property type="match status" value="1"/>
</dbReference>
<dbReference type="Proteomes" id="UP000800097">
    <property type="component" value="Unassembled WGS sequence"/>
</dbReference>
<name>A0A6A6JUH4_WESOR</name>